<dbReference type="InterPro" id="IPR009075">
    <property type="entry name" value="AcylCo_DH/oxidase_C"/>
</dbReference>
<keyword evidence="4" id="KW-0274">FAD</keyword>
<comment type="cofactor">
    <cofactor evidence="1">
        <name>FAD</name>
        <dbReference type="ChEBI" id="CHEBI:57692"/>
    </cofactor>
</comment>
<keyword evidence="5" id="KW-0560">Oxidoreductase</keyword>
<feature type="domain" description="Acyl-CoA dehydrogenase/oxidase N-terminal" evidence="7">
    <location>
        <begin position="18"/>
        <end position="119"/>
    </location>
</feature>
<organism evidence="8 9">
    <name type="scientific">Streptomyces luteoverticillatus</name>
    <name type="common">Streptoverticillium luteoverticillatus</name>
    <dbReference type="NCBI Taxonomy" id="66425"/>
    <lineage>
        <taxon>Bacteria</taxon>
        <taxon>Bacillati</taxon>
        <taxon>Actinomycetota</taxon>
        <taxon>Actinomycetes</taxon>
        <taxon>Kitasatosporales</taxon>
        <taxon>Streptomycetaceae</taxon>
        <taxon>Streptomyces</taxon>
    </lineage>
</organism>
<comment type="similarity">
    <text evidence="2">Belongs to the acyl-CoA dehydrogenase family.</text>
</comment>
<dbReference type="Pfam" id="PF02771">
    <property type="entry name" value="Acyl-CoA_dh_N"/>
    <property type="match status" value="1"/>
</dbReference>
<evidence type="ECO:0000259" key="6">
    <source>
        <dbReference type="Pfam" id="PF00441"/>
    </source>
</evidence>
<evidence type="ECO:0000256" key="5">
    <source>
        <dbReference type="ARBA" id="ARBA00023002"/>
    </source>
</evidence>
<dbReference type="Gene3D" id="1.20.140.10">
    <property type="entry name" value="Butyryl-CoA Dehydrogenase, subunit A, domain 3"/>
    <property type="match status" value="1"/>
</dbReference>
<dbReference type="SUPFAM" id="SSF56645">
    <property type="entry name" value="Acyl-CoA dehydrogenase NM domain-like"/>
    <property type="match status" value="1"/>
</dbReference>
<dbReference type="Proteomes" id="UP000267900">
    <property type="component" value="Chromosome"/>
</dbReference>
<evidence type="ECO:0000256" key="4">
    <source>
        <dbReference type="ARBA" id="ARBA00022827"/>
    </source>
</evidence>
<dbReference type="InterPro" id="IPR013786">
    <property type="entry name" value="AcylCoA_DH/ox_N"/>
</dbReference>
<dbReference type="PANTHER" id="PTHR43884">
    <property type="entry name" value="ACYL-COA DEHYDROGENASE"/>
    <property type="match status" value="1"/>
</dbReference>
<accession>A0A3Q9G0I9</accession>
<protein>
    <submittedName>
        <fullName evidence="8">Acyl-CoA dehydrogenase</fullName>
    </submittedName>
</protein>
<evidence type="ECO:0000313" key="9">
    <source>
        <dbReference type="Proteomes" id="UP000267900"/>
    </source>
</evidence>
<evidence type="ECO:0000256" key="2">
    <source>
        <dbReference type="ARBA" id="ARBA00009347"/>
    </source>
</evidence>
<dbReference type="AlphaFoldDB" id="A0A3Q9G0I9"/>
<dbReference type="RefSeq" id="WP_126917029.1">
    <property type="nucleotide sequence ID" value="NZ_CP034587.1"/>
</dbReference>
<keyword evidence="9" id="KW-1185">Reference proteome</keyword>
<dbReference type="OrthoDB" id="8677713at2"/>
<dbReference type="EMBL" id="CP034587">
    <property type="protein sequence ID" value="AZQ74527.1"/>
    <property type="molecule type" value="Genomic_DNA"/>
</dbReference>
<gene>
    <name evidence="8" type="ORF">EKH77_27910</name>
</gene>
<dbReference type="InterPro" id="IPR036250">
    <property type="entry name" value="AcylCo_DH-like_C"/>
</dbReference>
<dbReference type="InterPro" id="IPR009100">
    <property type="entry name" value="AcylCoA_DH/oxidase_NM_dom_sf"/>
</dbReference>
<dbReference type="Gene3D" id="1.10.540.10">
    <property type="entry name" value="Acyl-CoA dehydrogenase/oxidase, N-terminal domain"/>
    <property type="match status" value="1"/>
</dbReference>
<evidence type="ECO:0000256" key="1">
    <source>
        <dbReference type="ARBA" id="ARBA00001974"/>
    </source>
</evidence>
<dbReference type="PANTHER" id="PTHR43884:SF20">
    <property type="entry name" value="ACYL-COA DEHYDROGENASE FADE28"/>
    <property type="match status" value="1"/>
</dbReference>
<name>A0A3Q9G0I9_STRLT</name>
<evidence type="ECO:0000313" key="8">
    <source>
        <dbReference type="EMBL" id="AZQ74527.1"/>
    </source>
</evidence>
<reference evidence="8 9" key="1">
    <citation type="submission" date="2018-12" db="EMBL/GenBank/DDBJ databases">
        <title>The whole draft genome of Streptomyce luteoverticillatus CGMCC 15060.</title>
        <authorList>
            <person name="Feng Z."/>
            <person name="Chen G."/>
            <person name="Zhang J."/>
            <person name="Zhu H."/>
            <person name="Yu X."/>
            <person name="Zhang W."/>
            <person name="Zhang X."/>
        </authorList>
    </citation>
    <scope>NUCLEOTIDE SEQUENCE [LARGE SCALE GENOMIC DNA]</scope>
    <source>
        <strain evidence="8 9">CGMCC 15060</strain>
    </source>
</reference>
<keyword evidence="3" id="KW-0285">Flavoprotein</keyword>
<dbReference type="InterPro" id="IPR037069">
    <property type="entry name" value="AcylCoA_DH/ox_N_sf"/>
</dbReference>
<proteinExistence type="inferred from homology"/>
<evidence type="ECO:0000256" key="3">
    <source>
        <dbReference type="ARBA" id="ARBA00022630"/>
    </source>
</evidence>
<sequence length="340" mass="34771">MRFALDDGQTAFGRSLDRMFAAADTPSAVRAWARGEHGPGLALWRRAADAGVFTLAAPGGLGGAGPLPVEVGVAFVEFGRHCVPGPLVETVAVTALLSRLAEAGEAAPAKEWVPKLCAGRARVTLAAPAGGPYALDADAADAVFVVKSGKDGAAAELWLAPGHGPVLSSVDLARRLALPAAGGERLAAGPAVGSAAAYARLWAAYATAAQALGVGHALLDRTVAHARRRVQFGTVIGSFQAVKHRLADALIGLEFARPLLYGAAVALAAGSPDARAEVAAAKAAACDAAYAAARTALQVHGAIGYTSEYELSLWLGKARALRQAWGSPEECRRDALELLH</sequence>
<dbReference type="Pfam" id="PF00441">
    <property type="entry name" value="Acyl-CoA_dh_1"/>
    <property type="match status" value="1"/>
</dbReference>
<dbReference type="SUPFAM" id="SSF47203">
    <property type="entry name" value="Acyl-CoA dehydrogenase C-terminal domain-like"/>
    <property type="match status" value="1"/>
</dbReference>
<dbReference type="GO" id="GO:0003995">
    <property type="term" value="F:acyl-CoA dehydrogenase activity"/>
    <property type="evidence" value="ECO:0007669"/>
    <property type="project" value="TreeGrafter"/>
</dbReference>
<dbReference type="GO" id="GO:0050660">
    <property type="term" value="F:flavin adenine dinucleotide binding"/>
    <property type="evidence" value="ECO:0007669"/>
    <property type="project" value="InterPro"/>
</dbReference>
<feature type="domain" description="Acyl-CoA dehydrogenase/oxidase C-terminal" evidence="6">
    <location>
        <begin position="205"/>
        <end position="329"/>
    </location>
</feature>
<evidence type="ECO:0000259" key="7">
    <source>
        <dbReference type="Pfam" id="PF02771"/>
    </source>
</evidence>